<dbReference type="Pfam" id="PF02140">
    <property type="entry name" value="SUEL_Lectin"/>
    <property type="match status" value="1"/>
</dbReference>
<evidence type="ECO:0000256" key="5">
    <source>
        <dbReference type="ARBA" id="ARBA00023049"/>
    </source>
</evidence>
<gene>
    <name evidence="11" type="primary">LOC116302351</name>
</gene>
<dbReference type="PROSITE" id="PS51864">
    <property type="entry name" value="ASTACIN"/>
    <property type="match status" value="1"/>
</dbReference>
<dbReference type="GO" id="GO:0006508">
    <property type="term" value="P:proteolysis"/>
    <property type="evidence" value="ECO:0007669"/>
    <property type="project" value="UniProtKB-KW"/>
</dbReference>
<dbReference type="InterPro" id="IPR006026">
    <property type="entry name" value="Peptidase_Metallo"/>
</dbReference>
<dbReference type="GO" id="GO:0008270">
    <property type="term" value="F:zinc ion binding"/>
    <property type="evidence" value="ECO:0007669"/>
    <property type="project" value="UniProtKB-UniRule"/>
</dbReference>
<feature type="domain" description="Peptidase M12A" evidence="9">
    <location>
        <begin position="44"/>
        <end position="242"/>
    </location>
</feature>
<dbReference type="CDD" id="cd22827">
    <property type="entry name" value="Gal_Rha_Lectin_SUL-I-like"/>
    <property type="match status" value="1"/>
</dbReference>
<feature type="binding site" evidence="6">
    <location>
        <position position="152"/>
    </location>
    <ligand>
        <name>Zn(2+)</name>
        <dbReference type="ChEBI" id="CHEBI:29105"/>
        <note>catalytic</note>
    </ligand>
</feature>
<evidence type="ECO:0000259" key="8">
    <source>
        <dbReference type="PROSITE" id="PS50228"/>
    </source>
</evidence>
<dbReference type="InterPro" id="IPR000922">
    <property type="entry name" value="Lectin_gal-bd_dom"/>
</dbReference>
<feature type="binding site" evidence="6">
    <location>
        <position position="142"/>
    </location>
    <ligand>
        <name>Zn(2+)</name>
        <dbReference type="ChEBI" id="CHEBI:29105"/>
        <note>catalytic</note>
    </ligand>
</feature>
<proteinExistence type="predicted"/>
<evidence type="ECO:0000256" key="7">
    <source>
        <dbReference type="RuleBase" id="RU361183"/>
    </source>
</evidence>
<keyword evidence="2 6" id="KW-0479">Metal-binding</keyword>
<dbReference type="OrthoDB" id="5945790at2759"/>
<dbReference type="KEGG" id="aten:116302351"/>
<dbReference type="GO" id="GO:0004222">
    <property type="term" value="F:metalloendopeptidase activity"/>
    <property type="evidence" value="ECO:0007669"/>
    <property type="project" value="UniProtKB-UniRule"/>
</dbReference>
<dbReference type="AlphaFoldDB" id="A0A6P8IM71"/>
<dbReference type="GeneID" id="116302351"/>
<keyword evidence="4 6" id="KW-0862">Zinc</keyword>
<feature type="active site" evidence="6">
    <location>
        <position position="143"/>
    </location>
</feature>
<organism evidence="10 11">
    <name type="scientific">Actinia tenebrosa</name>
    <name type="common">Australian red waratah sea anemone</name>
    <dbReference type="NCBI Taxonomy" id="6105"/>
    <lineage>
        <taxon>Eukaryota</taxon>
        <taxon>Metazoa</taxon>
        <taxon>Cnidaria</taxon>
        <taxon>Anthozoa</taxon>
        <taxon>Hexacorallia</taxon>
        <taxon>Actiniaria</taxon>
        <taxon>Actiniidae</taxon>
        <taxon>Actinia</taxon>
    </lineage>
</organism>
<dbReference type="PANTHER" id="PTHR10127">
    <property type="entry name" value="DISCOIDIN, CUB, EGF, LAMININ , AND ZINC METALLOPROTEASE DOMAIN CONTAINING"/>
    <property type="match status" value="1"/>
</dbReference>
<evidence type="ECO:0000256" key="2">
    <source>
        <dbReference type="ARBA" id="ARBA00022723"/>
    </source>
</evidence>
<comment type="cofactor">
    <cofactor evidence="6 7">
        <name>Zn(2+)</name>
        <dbReference type="ChEBI" id="CHEBI:29105"/>
    </cofactor>
    <text evidence="6 7">Binds 1 zinc ion per subunit.</text>
</comment>
<evidence type="ECO:0000256" key="4">
    <source>
        <dbReference type="ARBA" id="ARBA00022833"/>
    </source>
</evidence>
<comment type="caution">
    <text evidence="6">Lacks conserved residue(s) required for the propagation of feature annotation.</text>
</comment>
<dbReference type="Gene3D" id="3.40.390.10">
    <property type="entry name" value="Collagenase (Catalytic Domain)"/>
    <property type="match status" value="1"/>
</dbReference>
<dbReference type="Gene3D" id="2.60.120.740">
    <property type="match status" value="1"/>
</dbReference>
<dbReference type="EC" id="3.4.24.-" evidence="7"/>
<dbReference type="GO" id="GO:0030246">
    <property type="term" value="F:carbohydrate binding"/>
    <property type="evidence" value="ECO:0007669"/>
    <property type="project" value="InterPro"/>
</dbReference>
<keyword evidence="1 6" id="KW-0645">Protease</keyword>
<evidence type="ECO:0000256" key="3">
    <source>
        <dbReference type="ARBA" id="ARBA00022801"/>
    </source>
</evidence>
<evidence type="ECO:0000256" key="6">
    <source>
        <dbReference type="PROSITE-ProRule" id="PRU01211"/>
    </source>
</evidence>
<dbReference type="InterPro" id="IPR024079">
    <property type="entry name" value="MetalloPept_cat_dom_sf"/>
</dbReference>
<sequence length="336" mass="38201">MLSNGRFVVLGIILVIILELSYGRVLYEGDLMLNKDDYTRLKHGGLSRGFAPAQPWPNGIIPYQFDSEIAGNSKGKKEIINAINEWMSKTCIKFVPRTNQNAFITFVKDNNGRCASYGVGYYGYSYKVVLAERCWYQGMIVHELGHVIGFEHEHTRPDRDKYITIKWNNIKDGRRFDFEKSSGDSLSYTTPYDYASIMHYGAGFASKNGDTIVPLRSGVTMGDWKYLTQLDVMQAQILYKCPGKFVFSKIICEGNTDSILCYARRKIQITFANYGRRNMLKCSFFPWASCSSDQLSKLKSLCDGKSRCDVTASDAMFGDPCWAAKKYLELEYKCLA</sequence>
<evidence type="ECO:0000259" key="9">
    <source>
        <dbReference type="PROSITE" id="PS51864"/>
    </source>
</evidence>
<dbReference type="SUPFAM" id="SSF55486">
    <property type="entry name" value="Metalloproteases ('zincins'), catalytic domain"/>
    <property type="match status" value="1"/>
</dbReference>
<name>A0A6P8IM71_ACTTE</name>
<reference evidence="11" key="1">
    <citation type="submission" date="2025-08" db="UniProtKB">
        <authorList>
            <consortium name="RefSeq"/>
        </authorList>
    </citation>
    <scope>IDENTIFICATION</scope>
</reference>
<dbReference type="CDD" id="cd04280">
    <property type="entry name" value="ZnMc_astacin_like"/>
    <property type="match status" value="1"/>
</dbReference>
<keyword evidence="10" id="KW-1185">Reference proteome</keyword>
<evidence type="ECO:0000256" key="1">
    <source>
        <dbReference type="ARBA" id="ARBA00022670"/>
    </source>
</evidence>
<dbReference type="PRINTS" id="PR00480">
    <property type="entry name" value="ASTACIN"/>
</dbReference>
<keyword evidence="5 6" id="KW-0482">Metalloprotease</keyword>
<protein>
    <recommendedName>
        <fullName evidence="7">Metalloendopeptidase</fullName>
        <ecNumber evidence="7">3.4.24.-</ecNumber>
    </recommendedName>
</protein>
<dbReference type="InterPro" id="IPR043159">
    <property type="entry name" value="Lectin_gal-bd_sf"/>
</dbReference>
<dbReference type="PROSITE" id="PS50228">
    <property type="entry name" value="SUEL_LECTIN"/>
    <property type="match status" value="1"/>
</dbReference>
<feature type="binding site" evidence="6">
    <location>
        <position position="146"/>
    </location>
    <ligand>
        <name>Zn(2+)</name>
        <dbReference type="ChEBI" id="CHEBI:29105"/>
        <note>catalytic</note>
    </ligand>
</feature>
<dbReference type="SMART" id="SM00235">
    <property type="entry name" value="ZnMc"/>
    <property type="match status" value="1"/>
</dbReference>
<dbReference type="RefSeq" id="XP_031567488.1">
    <property type="nucleotide sequence ID" value="XM_031711628.1"/>
</dbReference>
<evidence type="ECO:0000313" key="10">
    <source>
        <dbReference type="Proteomes" id="UP000515163"/>
    </source>
</evidence>
<dbReference type="PANTHER" id="PTHR10127:SF780">
    <property type="entry name" value="METALLOENDOPEPTIDASE"/>
    <property type="match status" value="1"/>
</dbReference>
<dbReference type="Proteomes" id="UP000515163">
    <property type="component" value="Unplaced"/>
</dbReference>
<accession>A0A6P8IM71</accession>
<dbReference type="InParanoid" id="A0A6P8IM71"/>
<keyword evidence="3 6" id="KW-0378">Hydrolase</keyword>
<dbReference type="InterPro" id="IPR034035">
    <property type="entry name" value="Astacin-like_dom"/>
</dbReference>
<dbReference type="Pfam" id="PF01400">
    <property type="entry name" value="Astacin"/>
    <property type="match status" value="1"/>
</dbReference>
<feature type="domain" description="SUEL-type lectin" evidence="8">
    <location>
        <begin position="251"/>
        <end position="335"/>
    </location>
</feature>
<evidence type="ECO:0000313" key="11">
    <source>
        <dbReference type="RefSeq" id="XP_031567488.1"/>
    </source>
</evidence>
<dbReference type="InterPro" id="IPR001506">
    <property type="entry name" value="Peptidase_M12A"/>
</dbReference>